<gene>
    <name evidence="5" type="primary">frr</name>
    <name evidence="7" type="ORF">A3A79_01025</name>
</gene>
<reference evidence="7 8" key="1">
    <citation type="journal article" date="2016" name="Nat. Commun.">
        <title>Thousands of microbial genomes shed light on interconnected biogeochemical processes in an aquifer system.</title>
        <authorList>
            <person name="Anantharaman K."/>
            <person name="Brown C.T."/>
            <person name="Hug L.A."/>
            <person name="Sharon I."/>
            <person name="Castelle C.J."/>
            <person name="Probst A.J."/>
            <person name="Thomas B.C."/>
            <person name="Singh A."/>
            <person name="Wilkins M.J."/>
            <person name="Karaoz U."/>
            <person name="Brodie E.L."/>
            <person name="Williams K.H."/>
            <person name="Hubbard S.S."/>
            <person name="Banfield J.F."/>
        </authorList>
    </citation>
    <scope>NUCLEOTIDE SEQUENCE [LARGE SCALE GENOMIC DNA]</scope>
</reference>
<dbReference type="Proteomes" id="UP000178759">
    <property type="component" value="Unassembled WGS sequence"/>
</dbReference>
<keyword evidence="4 5" id="KW-0648">Protein biosynthesis</keyword>
<organism evidence="7 8">
    <name type="scientific">Candidatus Gottesmanbacteria bacterium RIFCSPLOWO2_01_FULL_43_11b</name>
    <dbReference type="NCBI Taxonomy" id="1798392"/>
    <lineage>
        <taxon>Bacteria</taxon>
        <taxon>Candidatus Gottesmaniibacteriota</taxon>
    </lineage>
</organism>
<dbReference type="FunFam" id="3.30.1360.40:FF:000001">
    <property type="entry name" value="Ribosome-recycling factor"/>
    <property type="match status" value="1"/>
</dbReference>
<dbReference type="InterPro" id="IPR002661">
    <property type="entry name" value="Ribosome_recyc_fac"/>
</dbReference>
<dbReference type="PANTHER" id="PTHR20982">
    <property type="entry name" value="RIBOSOME RECYCLING FACTOR"/>
    <property type="match status" value="1"/>
</dbReference>
<dbReference type="GO" id="GO:0043023">
    <property type="term" value="F:ribosomal large subunit binding"/>
    <property type="evidence" value="ECO:0007669"/>
    <property type="project" value="TreeGrafter"/>
</dbReference>
<protein>
    <recommendedName>
        <fullName evidence="5">Ribosome-recycling factor</fullName>
        <shortName evidence="5">RRF</shortName>
    </recommendedName>
    <alternativeName>
        <fullName evidence="5">Ribosome-releasing factor</fullName>
    </alternativeName>
</protein>
<comment type="subcellular location">
    <subcellularLocation>
        <location evidence="1 5">Cytoplasm</location>
    </subcellularLocation>
</comment>
<dbReference type="SUPFAM" id="SSF55194">
    <property type="entry name" value="Ribosome recycling factor, RRF"/>
    <property type="match status" value="1"/>
</dbReference>
<evidence type="ECO:0000259" key="6">
    <source>
        <dbReference type="Pfam" id="PF01765"/>
    </source>
</evidence>
<comment type="function">
    <text evidence="5">Responsible for the release of ribosomes from messenger RNA at the termination of protein biosynthesis. May increase the efficiency of translation by recycling ribosomes from one round of translation to another.</text>
</comment>
<dbReference type="NCBIfam" id="TIGR00496">
    <property type="entry name" value="frr"/>
    <property type="match status" value="1"/>
</dbReference>
<comment type="similarity">
    <text evidence="2 5">Belongs to the RRF family.</text>
</comment>
<evidence type="ECO:0000313" key="8">
    <source>
        <dbReference type="Proteomes" id="UP000178759"/>
    </source>
</evidence>
<evidence type="ECO:0000256" key="2">
    <source>
        <dbReference type="ARBA" id="ARBA00005912"/>
    </source>
</evidence>
<proteinExistence type="inferred from homology"/>
<comment type="caution">
    <text evidence="7">The sequence shown here is derived from an EMBL/GenBank/DDBJ whole genome shotgun (WGS) entry which is preliminary data.</text>
</comment>
<dbReference type="GO" id="GO:0005737">
    <property type="term" value="C:cytoplasm"/>
    <property type="evidence" value="ECO:0007669"/>
    <property type="project" value="UniProtKB-SubCell"/>
</dbReference>
<evidence type="ECO:0000256" key="5">
    <source>
        <dbReference type="HAMAP-Rule" id="MF_00040"/>
    </source>
</evidence>
<evidence type="ECO:0000256" key="4">
    <source>
        <dbReference type="ARBA" id="ARBA00022917"/>
    </source>
</evidence>
<evidence type="ECO:0000313" key="7">
    <source>
        <dbReference type="EMBL" id="OGG23774.1"/>
    </source>
</evidence>
<dbReference type="HAMAP" id="MF_00040">
    <property type="entry name" value="RRF"/>
    <property type="match status" value="1"/>
</dbReference>
<dbReference type="EMBL" id="MFJV01000001">
    <property type="protein sequence ID" value="OGG23774.1"/>
    <property type="molecule type" value="Genomic_DNA"/>
</dbReference>
<dbReference type="Gene3D" id="1.10.132.20">
    <property type="entry name" value="Ribosome-recycling factor"/>
    <property type="match status" value="1"/>
</dbReference>
<dbReference type="InterPro" id="IPR036191">
    <property type="entry name" value="RRF_sf"/>
</dbReference>
<dbReference type="STRING" id="1798392.A3A79_01025"/>
<keyword evidence="3 5" id="KW-0963">Cytoplasm</keyword>
<dbReference type="Gene3D" id="3.30.1360.40">
    <property type="match status" value="1"/>
</dbReference>
<evidence type="ECO:0000256" key="1">
    <source>
        <dbReference type="ARBA" id="ARBA00004496"/>
    </source>
</evidence>
<dbReference type="InterPro" id="IPR023584">
    <property type="entry name" value="Ribosome_recyc_fac_dom"/>
</dbReference>
<dbReference type="Pfam" id="PF01765">
    <property type="entry name" value="RRF"/>
    <property type="match status" value="1"/>
</dbReference>
<dbReference type="AlphaFoldDB" id="A0A1F6AGC3"/>
<dbReference type="FunFam" id="1.10.132.20:FF:000001">
    <property type="entry name" value="Ribosome-recycling factor"/>
    <property type="match status" value="1"/>
</dbReference>
<dbReference type="GO" id="GO:0006415">
    <property type="term" value="P:translational termination"/>
    <property type="evidence" value="ECO:0007669"/>
    <property type="project" value="UniProtKB-UniRule"/>
</dbReference>
<evidence type="ECO:0000256" key="3">
    <source>
        <dbReference type="ARBA" id="ARBA00022490"/>
    </source>
</evidence>
<accession>A0A1F6AGC3</accession>
<name>A0A1F6AGC3_9BACT</name>
<dbReference type="PANTHER" id="PTHR20982:SF3">
    <property type="entry name" value="MITOCHONDRIAL RIBOSOME RECYCLING FACTOR PSEUDO 1"/>
    <property type="match status" value="1"/>
</dbReference>
<feature type="domain" description="Ribosome recycling factor" evidence="6">
    <location>
        <begin position="22"/>
        <end position="185"/>
    </location>
</feature>
<sequence length="187" mass="20874">MIDPVTNQARDQMKKAIEVTHTDLSSIRSGRATSALVENIIISVYGGSQKLKVKELATITTMEAKTIVIAPFDPSIIAEIERGLQEANAGFTPVVDGEIIRITLPPLSEERRQEYIKLARTKLEAGRIMVRQVRAEAMKHLKKLESDATISEDERKHGEKVVQELTNEMIAEIDTIGERKEAELLQV</sequence>